<protein>
    <submittedName>
        <fullName evidence="3">Uncharacterized protein LOC108824370</fullName>
    </submittedName>
</protein>
<dbReference type="OrthoDB" id="1929441at2759"/>
<dbReference type="PANTHER" id="PTHR35767">
    <property type="entry name" value="HAPLESS PROTEIN"/>
    <property type="match status" value="1"/>
</dbReference>
<keyword evidence="2" id="KW-1185">Reference proteome</keyword>
<feature type="region of interest" description="Disordered" evidence="1">
    <location>
        <begin position="447"/>
        <end position="518"/>
    </location>
</feature>
<reference evidence="3" key="2">
    <citation type="submission" date="2025-08" db="UniProtKB">
        <authorList>
            <consortium name="RefSeq"/>
        </authorList>
    </citation>
    <scope>IDENTIFICATION</scope>
    <source>
        <tissue evidence="3">Leaf</tissue>
    </source>
</reference>
<proteinExistence type="predicted"/>
<feature type="compositionally biased region" description="Polar residues" evidence="1">
    <location>
        <begin position="646"/>
        <end position="665"/>
    </location>
</feature>
<dbReference type="KEGG" id="rsz:108824370"/>
<dbReference type="PANTHER" id="PTHR35767:SF10">
    <property type="entry name" value="GENOME ASSEMBLY, CHROMOSOME: A10"/>
    <property type="match status" value="1"/>
</dbReference>
<gene>
    <name evidence="3" type="primary">LOC108824370</name>
</gene>
<feature type="compositionally biased region" description="Basic and acidic residues" evidence="1">
    <location>
        <begin position="499"/>
        <end position="513"/>
    </location>
</feature>
<dbReference type="GeneID" id="108824370"/>
<feature type="compositionally biased region" description="Acidic residues" evidence="1">
    <location>
        <begin position="472"/>
        <end position="481"/>
    </location>
</feature>
<dbReference type="RefSeq" id="XP_018453284.1">
    <property type="nucleotide sequence ID" value="XM_018597782.2"/>
</dbReference>
<evidence type="ECO:0000256" key="1">
    <source>
        <dbReference type="SAM" id="MobiDB-lite"/>
    </source>
</evidence>
<evidence type="ECO:0000313" key="3">
    <source>
        <dbReference type="RefSeq" id="XP_018453284.1"/>
    </source>
</evidence>
<dbReference type="Proteomes" id="UP000504610">
    <property type="component" value="Chromosome 9"/>
</dbReference>
<feature type="region of interest" description="Disordered" evidence="1">
    <location>
        <begin position="642"/>
        <end position="678"/>
    </location>
</feature>
<reference evidence="2" key="1">
    <citation type="journal article" date="2019" name="Database">
        <title>The radish genome database (RadishGD): an integrated information resource for radish genomics.</title>
        <authorList>
            <person name="Yu H.J."/>
            <person name="Baek S."/>
            <person name="Lee Y.J."/>
            <person name="Cho A."/>
            <person name="Mun J.H."/>
        </authorList>
    </citation>
    <scope>NUCLEOTIDE SEQUENCE [LARGE SCALE GENOMIC DNA]</scope>
    <source>
        <strain evidence="2">cv. WK10039</strain>
    </source>
</reference>
<feature type="region of interest" description="Disordered" evidence="1">
    <location>
        <begin position="1"/>
        <end position="21"/>
    </location>
</feature>
<dbReference type="AlphaFoldDB" id="A0A6J0KZG2"/>
<feature type="region of interest" description="Disordered" evidence="1">
    <location>
        <begin position="353"/>
        <end position="400"/>
    </location>
</feature>
<feature type="compositionally biased region" description="Polar residues" evidence="1">
    <location>
        <begin position="461"/>
        <end position="471"/>
    </location>
</feature>
<accession>A0A6J0KZG2</accession>
<evidence type="ECO:0000313" key="2">
    <source>
        <dbReference type="Proteomes" id="UP000504610"/>
    </source>
</evidence>
<sequence length="678" mass="74949">MFLSSSSSTDEGCPNNPSTSSNFLHLTNSSDELGQSHHSSFTIRDYACNYRTKNIQKSWPFSSTSLQLCLKHGLSDLLPPMQPLNSVVSHPPEASSSKKPHITPVEAISCKRKFEKLGSNQALAETKQCFENGSKSKVQVANVNKNPRKKCGLIVKPGACVDSEIIEDQGCLFESMVLRTCPICKTFSSASSTTLNAHIGKCLSVDSGQQPISKPRVKPRVKVKTMVDIYATAKGCTLEDLDERNGTKWANNKPEVCNKRKKPRVLHVHVDEDAAGIGPVYIDAKGQKLRIISEFNEKASDPSREQAEDASEKKTTKEGKGNYRSFRKRLGGKKYYKLCEGSALEILEYQRGYSEESRDMESSGPTKRRIKKHSVRNICDQSKNGHSLSEDPLAPRGPSRASVDLFETVSSPLKSQNSWRSCGEIQVSGKITKVFASEGEGVMKFKKAQEEEEDSGRWESVMTQERVTTDYNDWDGNEETDASTSGGEENDYESWEETGNNKEDGNMLDKTNDPDAEFGSMVYKQTGCETKEQGGSTFMEVDPIPIPGPPGSFLQSPWDLETDAAEHHGNFSVITSHVKSSQDQLDLTDRNSSESPFGQSAPHMIQQDLSLLGKTVPAAPSTSNSVFRLMGKDVMVINQREETSHGDSSLKPTSQFQDLSKTQHASPPVHLLLHRPYE</sequence>
<name>A0A6J0KZG2_RAPSA</name>
<feature type="compositionally biased region" description="Basic residues" evidence="1">
    <location>
        <begin position="366"/>
        <end position="375"/>
    </location>
</feature>
<organism evidence="2 3">
    <name type="scientific">Raphanus sativus</name>
    <name type="common">Radish</name>
    <name type="synonym">Raphanus raphanistrum var. sativus</name>
    <dbReference type="NCBI Taxonomy" id="3726"/>
    <lineage>
        <taxon>Eukaryota</taxon>
        <taxon>Viridiplantae</taxon>
        <taxon>Streptophyta</taxon>
        <taxon>Embryophyta</taxon>
        <taxon>Tracheophyta</taxon>
        <taxon>Spermatophyta</taxon>
        <taxon>Magnoliopsida</taxon>
        <taxon>eudicotyledons</taxon>
        <taxon>Gunneridae</taxon>
        <taxon>Pentapetalae</taxon>
        <taxon>rosids</taxon>
        <taxon>malvids</taxon>
        <taxon>Brassicales</taxon>
        <taxon>Brassicaceae</taxon>
        <taxon>Brassiceae</taxon>
        <taxon>Raphanus</taxon>
    </lineage>
</organism>
<feature type="region of interest" description="Disordered" evidence="1">
    <location>
        <begin position="296"/>
        <end position="320"/>
    </location>
</feature>